<gene>
    <name evidence="9" type="ORF">AsAng_0016900</name>
</gene>
<evidence type="ECO:0000256" key="4">
    <source>
        <dbReference type="ARBA" id="ARBA00022840"/>
    </source>
</evidence>
<dbReference type="Pfam" id="PF00580">
    <property type="entry name" value="UvrD-helicase"/>
    <property type="match status" value="1"/>
</dbReference>
<feature type="binding site" evidence="7">
    <location>
        <begin position="43"/>
        <end position="50"/>
    </location>
    <ligand>
        <name>ATP</name>
        <dbReference type="ChEBI" id="CHEBI:30616"/>
    </ligand>
</feature>
<dbReference type="RefSeq" id="WP_264792197.1">
    <property type="nucleotide sequence ID" value="NZ_AP026867.1"/>
</dbReference>
<dbReference type="GO" id="GO:0005524">
    <property type="term" value="F:ATP binding"/>
    <property type="evidence" value="ECO:0007669"/>
    <property type="project" value="UniProtKB-UniRule"/>
</dbReference>
<name>A0A915YDC0_9BACT</name>
<dbReference type="GO" id="GO:0043138">
    <property type="term" value="F:3'-5' DNA helicase activity"/>
    <property type="evidence" value="ECO:0007669"/>
    <property type="project" value="TreeGrafter"/>
</dbReference>
<dbReference type="Gene3D" id="3.40.50.300">
    <property type="entry name" value="P-loop containing nucleotide triphosphate hydrolases"/>
    <property type="match status" value="1"/>
</dbReference>
<keyword evidence="2 7" id="KW-0378">Hydrolase</keyword>
<dbReference type="PROSITE" id="PS51198">
    <property type="entry name" value="UVRD_HELICASE_ATP_BIND"/>
    <property type="match status" value="1"/>
</dbReference>
<dbReference type="GO" id="GO:0000725">
    <property type="term" value="P:recombinational repair"/>
    <property type="evidence" value="ECO:0007669"/>
    <property type="project" value="TreeGrafter"/>
</dbReference>
<evidence type="ECO:0000256" key="2">
    <source>
        <dbReference type="ARBA" id="ARBA00022801"/>
    </source>
</evidence>
<reference evidence="9" key="1">
    <citation type="submission" date="2022-09" db="EMBL/GenBank/DDBJ databases">
        <title>Aureispira anguillicida sp. nov., isolated from Leptocephalus of Japanese eel Anguilla japonica.</title>
        <authorList>
            <person name="Yuasa K."/>
            <person name="Mekata T."/>
            <person name="Ikunari K."/>
        </authorList>
    </citation>
    <scope>NUCLEOTIDE SEQUENCE</scope>
    <source>
        <strain evidence="9">EL160426</strain>
    </source>
</reference>
<proteinExistence type="predicted"/>
<evidence type="ECO:0000256" key="7">
    <source>
        <dbReference type="PROSITE-ProRule" id="PRU00560"/>
    </source>
</evidence>
<accession>A0A915YDC0</accession>
<organism evidence="9 10">
    <name type="scientific">Aureispira anguillae</name>
    <dbReference type="NCBI Taxonomy" id="2864201"/>
    <lineage>
        <taxon>Bacteria</taxon>
        <taxon>Pseudomonadati</taxon>
        <taxon>Bacteroidota</taxon>
        <taxon>Saprospiria</taxon>
        <taxon>Saprospirales</taxon>
        <taxon>Saprospiraceae</taxon>
        <taxon>Aureispira</taxon>
    </lineage>
</organism>
<dbReference type="EMBL" id="AP026867">
    <property type="protein sequence ID" value="BDS10980.1"/>
    <property type="molecule type" value="Genomic_DNA"/>
</dbReference>
<evidence type="ECO:0000256" key="6">
    <source>
        <dbReference type="ARBA" id="ARBA00034923"/>
    </source>
</evidence>
<evidence type="ECO:0000256" key="3">
    <source>
        <dbReference type="ARBA" id="ARBA00022806"/>
    </source>
</evidence>
<keyword evidence="5" id="KW-0238">DNA-binding</keyword>
<feature type="domain" description="UvrD-like helicase ATP-binding" evidence="8">
    <location>
        <begin position="22"/>
        <end position="321"/>
    </location>
</feature>
<dbReference type="SUPFAM" id="SSF52540">
    <property type="entry name" value="P-loop containing nucleoside triphosphate hydrolases"/>
    <property type="match status" value="1"/>
</dbReference>
<dbReference type="PANTHER" id="PTHR11070:SF2">
    <property type="entry name" value="ATP-DEPENDENT DNA HELICASE SRS2"/>
    <property type="match status" value="1"/>
</dbReference>
<keyword evidence="3 7" id="KW-0347">Helicase</keyword>
<dbReference type="KEGG" id="aup:AsAng_0016900"/>
<dbReference type="GO" id="GO:0003677">
    <property type="term" value="F:DNA binding"/>
    <property type="evidence" value="ECO:0007669"/>
    <property type="project" value="UniProtKB-KW"/>
</dbReference>
<dbReference type="Gene3D" id="1.10.10.160">
    <property type="match status" value="1"/>
</dbReference>
<evidence type="ECO:0000256" key="1">
    <source>
        <dbReference type="ARBA" id="ARBA00022741"/>
    </source>
</evidence>
<keyword evidence="4 7" id="KW-0067">ATP-binding</keyword>
<dbReference type="AlphaFoldDB" id="A0A915YDC0"/>
<dbReference type="InterPro" id="IPR013986">
    <property type="entry name" value="DExx_box_DNA_helicase_dom_sf"/>
</dbReference>
<dbReference type="InterPro" id="IPR000212">
    <property type="entry name" value="DNA_helicase_UvrD/REP"/>
</dbReference>
<evidence type="ECO:0000256" key="5">
    <source>
        <dbReference type="ARBA" id="ARBA00023125"/>
    </source>
</evidence>
<keyword evidence="1 7" id="KW-0547">Nucleotide-binding</keyword>
<keyword evidence="10" id="KW-1185">Reference proteome</keyword>
<dbReference type="GO" id="GO:0016787">
    <property type="term" value="F:hydrolase activity"/>
    <property type="evidence" value="ECO:0007669"/>
    <property type="project" value="UniProtKB-UniRule"/>
</dbReference>
<evidence type="ECO:0000313" key="9">
    <source>
        <dbReference type="EMBL" id="BDS10980.1"/>
    </source>
</evidence>
<dbReference type="PANTHER" id="PTHR11070">
    <property type="entry name" value="UVRD / RECB / PCRA DNA HELICASE FAMILY MEMBER"/>
    <property type="match status" value="1"/>
</dbReference>
<dbReference type="InterPro" id="IPR027417">
    <property type="entry name" value="P-loop_NTPase"/>
</dbReference>
<protein>
    <recommendedName>
        <fullName evidence="6">DNA 3'-5' helicase II</fullName>
    </recommendedName>
</protein>
<dbReference type="Proteomes" id="UP001060919">
    <property type="component" value="Chromosome"/>
</dbReference>
<evidence type="ECO:0000259" key="8">
    <source>
        <dbReference type="PROSITE" id="PS51198"/>
    </source>
</evidence>
<evidence type="ECO:0000313" key="10">
    <source>
        <dbReference type="Proteomes" id="UP001060919"/>
    </source>
</evidence>
<dbReference type="InterPro" id="IPR014016">
    <property type="entry name" value="UvrD-like_ATP-bd"/>
</dbReference>
<sequence>MFNINGIVITDEEIAEVELHFGFQFNERQREVIKFWDSTDVQACPGSGKTTTLAAKLMILAKKIPKSFKHGICVITHTNIAVKEIKDRLGIYANYYSEYPNHFGTIQSFVDKYLTIPAYKEHYQHSPVLLDEFEWINLLKRQPDYNRLVTQSSYISQRHIKVNELVFNKSNFNISTSINKAQPFLGKTTVTYRSVRTLKERLLKEGYIKYNEAYSIAFSYLRKHPEIKQLFSYRFPIVFIDEMQDMETHQYQLIDELFKDRAIVQKIGDINQSIFSNTSNQEMNIWQPNSVIQLIETTRLNNTLSKIIKPVCMSPQAMESNWNPYPLIKPTILVFNDSNISRVKDKYIDLIIQYNLQNQGNRIFKAIGHIKSNPRLGIVSYWSDFNKDNLKDRNEYDNLVSYVDKFRTLINNKNVKEPRKTLLELICKSLKIAGIKNPQSSSYFTPFTLINFLLEERQPELKELNENLVIWILKFKKNLISIPILVLELKQYIISLVHSFGKKVSNTELQNFINAPNSQFSQTVPESNQLYNNQGLTVHFDTIHGVKGETHTATLFLETYHNTFDIGSKILDFISSSSSKQNSLRTRQSYKSWQRKLPLSYVAISRATHFLCLAVHEDRFQSTIQSYFQSNQDWEVVYV</sequence>